<protein>
    <recommendedName>
        <fullName evidence="4">Sensor histidine kinase</fullName>
    </recommendedName>
</protein>
<feature type="transmembrane region" description="Helical" evidence="1">
    <location>
        <begin position="112"/>
        <end position="131"/>
    </location>
</feature>
<reference evidence="3" key="1">
    <citation type="journal article" date="2019" name="Int. J. Syst. Evol. Microbiol.">
        <title>The Global Catalogue of Microorganisms (GCM) 10K type strain sequencing project: providing services to taxonomists for standard genome sequencing and annotation.</title>
        <authorList>
            <consortium name="The Broad Institute Genomics Platform"/>
            <consortium name="The Broad Institute Genome Sequencing Center for Infectious Disease"/>
            <person name="Wu L."/>
            <person name="Ma J."/>
        </authorList>
    </citation>
    <scope>NUCLEOTIDE SEQUENCE [LARGE SCALE GENOMIC DNA]</scope>
    <source>
        <strain evidence="3">KCTC 12848</strain>
    </source>
</reference>
<organism evidence="2 3">
    <name type="scientific">Saccharothrix xinjiangensis</name>
    <dbReference type="NCBI Taxonomy" id="204798"/>
    <lineage>
        <taxon>Bacteria</taxon>
        <taxon>Bacillati</taxon>
        <taxon>Actinomycetota</taxon>
        <taxon>Actinomycetes</taxon>
        <taxon>Pseudonocardiales</taxon>
        <taxon>Pseudonocardiaceae</taxon>
        <taxon>Saccharothrix</taxon>
    </lineage>
</organism>
<dbReference type="EMBL" id="JBHSJB010000025">
    <property type="protein sequence ID" value="MFC5056978.1"/>
    <property type="molecule type" value="Genomic_DNA"/>
</dbReference>
<feature type="transmembrane region" description="Helical" evidence="1">
    <location>
        <begin position="12"/>
        <end position="35"/>
    </location>
</feature>
<feature type="transmembrane region" description="Helical" evidence="1">
    <location>
        <begin position="41"/>
        <end position="62"/>
    </location>
</feature>
<evidence type="ECO:0000313" key="3">
    <source>
        <dbReference type="Proteomes" id="UP001595833"/>
    </source>
</evidence>
<name>A0ABV9Y2P5_9PSEU</name>
<evidence type="ECO:0008006" key="4">
    <source>
        <dbReference type="Google" id="ProtNLM"/>
    </source>
</evidence>
<gene>
    <name evidence="2" type="ORF">ACFPFM_24925</name>
</gene>
<keyword evidence="1" id="KW-0472">Membrane</keyword>
<evidence type="ECO:0000256" key="1">
    <source>
        <dbReference type="SAM" id="Phobius"/>
    </source>
</evidence>
<accession>A0ABV9Y2P5</accession>
<keyword evidence="3" id="KW-1185">Reference proteome</keyword>
<keyword evidence="1" id="KW-0812">Transmembrane</keyword>
<dbReference type="RefSeq" id="WP_344039126.1">
    <property type="nucleotide sequence ID" value="NZ_BAAAKE010000014.1"/>
</dbReference>
<dbReference type="Proteomes" id="UP001595833">
    <property type="component" value="Unassembled WGS sequence"/>
</dbReference>
<evidence type="ECO:0000313" key="2">
    <source>
        <dbReference type="EMBL" id="MFC5056978.1"/>
    </source>
</evidence>
<sequence>MAGKSSHDGKSPVKSVIVLGLLVCVLFGVALAFAWELRNLWVMLIAGAVIAVVAGVVARRLWEPGAFRALDREQRRAVRRAVRRGEAVDDPRLARPLVEVARAVLGAPYSPGLYRVLYGLPGALGLLVIVLSVPDDGWSSVAFQLPLVLLSLVMLFVLPPVVRRRRVRAARAAELTLARFPGLD</sequence>
<feature type="transmembrane region" description="Helical" evidence="1">
    <location>
        <begin position="143"/>
        <end position="162"/>
    </location>
</feature>
<comment type="caution">
    <text evidence="2">The sequence shown here is derived from an EMBL/GenBank/DDBJ whole genome shotgun (WGS) entry which is preliminary data.</text>
</comment>
<keyword evidence="1" id="KW-1133">Transmembrane helix</keyword>
<proteinExistence type="predicted"/>